<dbReference type="Gene3D" id="2.120.10.10">
    <property type="match status" value="1"/>
</dbReference>
<sequence length="433" mass="47026">MKTKRLLRSTGCLLMLLTVGFSTYATGKLNDTTRAYAVPTLAKTPKGSVAMSWTEKDKDGTIFFYWAESTDKGQTFGDKKLIHSSAGIGNSRLMRPKLLFKKDGSMVAVFSLRGDESPAAQASASSATSHDAHEHSASHQGEKSANTSATKAPQGGGRPRDSKIVYCVSKDQGVTWTEPAPVHSDNTPNIVRGFFDAIVLANGEIGVAYLNDIEGKAHQRDLRFVVSKGDRFGAEKILDPFVCDCCNISLLVDNTGTLQLFYRENQDNIRDIARMSSTDNGVSFSKPGILFNDNWQINGCPHSGPTSSASAGNTLIAWFSGTKESPGIRVVNQKGKRLFVLDDPTARNAYLVPAKKSSVLLWEQNQEFGEGVASFIAYKDIKDAGAAETKFVKSSRNGTNASGLTVDNQLLIAYEVRNANNKNSIEWMSVDLQ</sequence>
<proteinExistence type="predicted"/>
<dbReference type="AlphaFoldDB" id="A0A6M5Y8K1"/>
<feature type="compositionally biased region" description="Low complexity" evidence="1">
    <location>
        <begin position="120"/>
        <end position="129"/>
    </location>
</feature>
<feature type="signal peptide" evidence="2">
    <location>
        <begin position="1"/>
        <end position="27"/>
    </location>
</feature>
<dbReference type="SUPFAM" id="SSF50939">
    <property type="entry name" value="Sialidases"/>
    <property type="match status" value="1"/>
</dbReference>
<keyword evidence="5" id="KW-1185">Reference proteome</keyword>
<dbReference type="InterPro" id="IPR011040">
    <property type="entry name" value="Sialidase"/>
</dbReference>
<evidence type="ECO:0000313" key="4">
    <source>
        <dbReference type="EMBL" id="QJW90617.1"/>
    </source>
</evidence>
<protein>
    <submittedName>
        <fullName evidence="4">Exo-alpha-sialidase</fullName>
    </submittedName>
</protein>
<evidence type="ECO:0000256" key="2">
    <source>
        <dbReference type="SAM" id="SignalP"/>
    </source>
</evidence>
<name>A0A6M5Y8K1_9BACT</name>
<dbReference type="CDD" id="cd15482">
    <property type="entry name" value="Sialidase_non-viral"/>
    <property type="match status" value="1"/>
</dbReference>
<reference evidence="4 5" key="1">
    <citation type="submission" date="2020-05" db="EMBL/GenBank/DDBJ databases">
        <title>Genome sequencing of Spirosoma sp. TS118.</title>
        <authorList>
            <person name="Lee J.-H."/>
            <person name="Jeong S."/>
            <person name="Zhao L."/>
            <person name="Jung J.-H."/>
            <person name="Kim M.-K."/>
            <person name="Lim S."/>
        </authorList>
    </citation>
    <scope>NUCLEOTIDE SEQUENCE [LARGE SCALE GENOMIC DNA]</scope>
    <source>
        <strain evidence="4 5">TS118</strain>
    </source>
</reference>
<dbReference type="KEGG" id="stae:HNV11_15105"/>
<dbReference type="Proteomes" id="UP000502756">
    <property type="component" value="Chromosome"/>
</dbReference>
<accession>A0A6M5Y8K1</accession>
<organism evidence="4 5">
    <name type="scientific">Spirosoma taeanense</name>
    <dbReference type="NCBI Taxonomy" id="2735870"/>
    <lineage>
        <taxon>Bacteria</taxon>
        <taxon>Pseudomonadati</taxon>
        <taxon>Bacteroidota</taxon>
        <taxon>Cytophagia</taxon>
        <taxon>Cytophagales</taxon>
        <taxon>Cytophagaceae</taxon>
        <taxon>Spirosoma</taxon>
    </lineage>
</organism>
<feature type="compositionally biased region" description="Basic and acidic residues" evidence="1">
    <location>
        <begin position="130"/>
        <end position="142"/>
    </location>
</feature>
<feature type="chain" id="PRO_5026708925" evidence="2">
    <location>
        <begin position="28"/>
        <end position="433"/>
    </location>
</feature>
<gene>
    <name evidence="4" type="ORF">HNV11_15105</name>
</gene>
<feature type="domain" description="Sialidase" evidence="3">
    <location>
        <begin position="160"/>
        <end position="288"/>
    </location>
</feature>
<feature type="region of interest" description="Disordered" evidence="1">
    <location>
        <begin position="120"/>
        <end position="162"/>
    </location>
</feature>
<keyword evidence="2" id="KW-0732">Signal</keyword>
<dbReference type="InterPro" id="IPR036278">
    <property type="entry name" value="Sialidase_sf"/>
</dbReference>
<evidence type="ECO:0000259" key="3">
    <source>
        <dbReference type="Pfam" id="PF13088"/>
    </source>
</evidence>
<evidence type="ECO:0000256" key="1">
    <source>
        <dbReference type="SAM" id="MobiDB-lite"/>
    </source>
</evidence>
<dbReference type="Pfam" id="PF13088">
    <property type="entry name" value="BNR_2"/>
    <property type="match status" value="1"/>
</dbReference>
<evidence type="ECO:0000313" key="5">
    <source>
        <dbReference type="Proteomes" id="UP000502756"/>
    </source>
</evidence>
<dbReference type="EMBL" id="CP053435">
    <property type="protein sequence ID" value="QJW90617.1"/>
    <property type="molecule type" value="Genomic_DNA"/>
</dbReference>